<reference evidence="1" key="1">
    <citation type="journal article" date="2014" name="Int. J. Syst. Evol. Microbiol.">
        <title>Complete genome sequence of Corynebacterium casei LMG S-19264T (=DSM 44701T), isolated from a smear-ripened cheese.</title>
        <authorList>
            <consortium name="US DOE Joint Genome Institute (JGI-PGF)"/>
            <person name="Walter F."/>
            <person name="Albersmeier A."/>
            <person name="Kalinowski J."/>
            <person name="Ruckert C."/>
        </authorList>
    </citation>
    <scope>NUCLEOTIDE SEQUENCE</scope>
    <source>
        <strain evidence="1">NBRC 110023</strain>
    </source>
</reference>
<comment type="caution">
    <text evidence="1">The sequence shown here is derived from an EMBL/GenBank/DDBJ whole genome shotgun (WGS) entry which is preliminary data.</text>
</comment>
<evidence type="ECO:0000313" key="1">
    <source>
        <dbReference type="EMBL" id="GLR70715.1"/>
    </source>
</evidence>
<dbReference type="EMBL" id="BSOT01000005">
    <property type="protein sequence ID" value="GLR70715.1"/>
    <property type="molecule type" value="Genomic_DNA"/>
</dbReference>
<sequence length="167" mass="17871">MEEINTMQFTTKFKSLSTILLLWTTWFVNAQQPSDIIEITPLNFGDITAESGSICTLNMNGDISGSCDASSADISVGRIQIENLPKNSEFFLTISGNNSSALSLNVSGQVTAASVTTAFTDSEQLSIRSRGSNNVADIIIAGELTTTQGLSNGQNYQVGYTISIEIQ</sequence>
<gene>
    <name evidence="1" type="ORF">GCM10007852_16230</name>
</gene>
<keyword evidence="2" id="KW-1185">Reference proteome</keyword>
<proteinExistence type="predicted"/>
<dbReference type="RefSeq" id="WP_284216998.1">
    <property type="nucleotide sequence ID" value="NZ_BSOT01000005.1"/>
</dbReference>
<organism evidence="1 2">
    <name type="scientific">Agaribacter marinus</name>
    <dbReference type="NCBI Taxonomy" id="1431249"/>
    <lineage>
        <taxon>Bacteria</taxon>
        <taxon>Pseudomonadati</taxon>
        <taxon>Pseudomonadota</taxon>
        <taxon>Gammaproteobacteria</taxon>
        <taxon>Alteromonadales</taxon>
        <taxon>Alteromonadaceae</taxon>
        <taxon>Agaribacter</taxon>
    </lineage>
</organism>
<evidence type="ECO:0008006" key="3">
    <source>
        <dbReference type="Google" id="ProtNLM"/>
    </source>
</evidence>
<dbReference type="AlphaFoldDB" id="A0AA37WK75"/>
<protein>
    <recommendedName>
        <fullName evidence="3">DUF4402 domain-containing protein</fullName>
    </recommendedName>
</protein>
<dbReference type="Proteomes" id="UP001156601">
    <property type="component" value="Unassembled WGS sequence"/>
</dbReference>
<reference evidence="1" key="2">
    <citation type="submission" date="2023-01" db="EMBL/GenBank/DDBJ databases">
        <title>Draft genome sequence of Agaribacter marinus strain NBRC 110023.</title>
        <authorList>
            <person name="Sun Q."/>
            <person name="Mori K."/>
        </authorList>
    </citation>
    <scope>NUCLEOTIDE SEQUENCE</scope>
    <source>
        <strain evidence="1">NBRC 110023</strain>
    </source>
</reference>
<accession>A0AA37WK75</accession>
<evidence type="ECO:0000313" key="2">
    <source>
        <dbReference type="Proteomes" id="UP001156601"/>
    </source>
</evidence>
<name>A0AA37WK75_9ALTE</name>